<comment type="caution">
    <text evidence="2">The sequence shown here is derived from an EMBL/GenBank/DDBJ whole genome shotgun (WGS) entry which is preliminary data.</text>
</comment>
<protein>
    <submittedName>
        <fullName evidence="2">Uncharacterized protein</fullName>
    </submittedName>
</protein>
<keyword evidence="1" id="KW-0732">Signal</keyword>
<keyword evidence="3" id="KW-1185">Reference proteome</keyword>
<dbReference type="EMBL" id="JAVFWL010000002">
    <property type="protein sequence ID" value="KAK6734518.1"/>
    <property type="molecule type" value="Genomic_DNA"/>
</dbReference>
<feature type="signal peptide" evidence="1">
    <location>
        <begin position="1"/>
        <end position="18"/>
    </location>
</feature>
<feature type="chain" id="PRO_5047403336" evidence="1">
    <location>
        <begin position="19"/>
        <end position="134"/>
    </location>
</feature>
<gene>
    <name evidence="2" type="primary">Necator_chrII.g5775</name>
    <name evidence="2" type="ORF">RB195_017982</name>
</gene>
<accession>A0ABR1C7N2</accession>
<organism evidence="2 3">
    <name type="scientific">Necator americanus</name>
    <name type="common">Human hookworm</name>
    <dbReference type="NCBI Taxonomy" id="51031"/>
    <lineage>
        <taxon>Eukaryota</taxon>
        <taxon>Metazoa</taxon>
        <taxon>Ecdysozoa</taxon>
        <taxon>Nematoda</taxon>
        <taxon>Chromadorea</taxon>
        <taxon>Rhabditida</taxon>
        <taxon>Rhabditina</taxon>
        <taxon>Rhabditomorpha</taxon>
        <taxon>Strongyloidea</taxon>
        <taxon>Ancylostomatidae</taxon>
        <taxon>Bunostominae</taxon>
        <taxon>Necator</taxon>
    </lineage>
</organism>
<name>A0ABR1C7N2_NECAM</name>
<sequence length="134" mass="15152">MTIPLITALAISMPAASSTVRPQAQPLTQLYRASCPFDPTKDDIYGLNKGEVRCFTFKVLWRNSQQGVVGQQTSKPQPKYIKHLKDTSDLWHRVVTLNCLGLSISEKTLVTRCRQAAHAECQISQRMDTDEWMD</sequence>
<proteinExistence type="predicted"/>
<reference evidence="2 3" key="1">
    <citation type="submission" date="2023-08" db="EMBL/GenBank/DDBJ databases">
        <title>A Necator americanus chromosomal reference genome.</title>
        <authorList>
            <person name="Ilik V."/>
            <person name="Petrzelkova K.J."/>
            <person name="Pardy F."/>
            <person name="Fuh T."/>
            <person name="Niatou-Singa F.S."/>
            <person name="Gouil Q."/>
            <person name="Baker L."/>
            <person name="Ritchie M.E."/>
            <person name="Jex A.R."/>
            <person name="Gazzola D."/>
            <person name="Li H."/>
            <person name="Toshio Fujiwara R."/>
            <person name="Zhan B."/>
            <person name="Aroian R.V."/>
            <person name="Pafco B."/>
            <person name="Schwarz E.M."/>
        </authorList>
    </citation>
    <scope>NUCLEOTIDE SEQUENCE [LARGE SCALE GENOMIC DNA]</scope>
    <source>
        <strain evidence="2 3">Aroian</strain>
        <tissue evidence="2">Whole animal</tissue>
    </source>
</reference>
<evidence type="ECO:0000313" key="3">
    <source>
        <dbReference type="Proteomes" id="UP001303046"/>
    </source>
</evidence>
<evidence type="ECO:0000313" key="2">
    <source>
        <dbReference type="EMBL" id="KAK6734518.1"/>
    </source>
</evidence>
<dbReference type="Proteomes" id="UP001303046">
    <property type="component" value="Unassembled WGS sequence"/>
</dbReference>
<evidence type="ECO:0000256" key="1">
    <source>
        <dbReference type="SAM" id="SignalP"/>
    </source>
</evidence>